<evidence type="ECO:0000256" key="2">
    <source>
        <dbReference type="SAM" id="Phobius"/>
    </source>
</evidence>
<dbReference type="RefSeq" id="WP_069568780.1">
    <property type="nucleotide sequence ID" value="NZ_CP017157.1"/>
</dbReference>
<accession>A0A1D7VJ68</accession>
<dbReference type="Proteomes" id="UP000094094">
    <property type="component" value="Chromosome"/>
</dbReference>
<evidence type="ECO:0000313" key="4">
    <source>
        <dbReference type="Proteomes" id="UP000094094"/>
    </source>
</evidence>
<dbReference type="OrthoDB" id="3872440at2"/>
<keyword evidence="2" id="KW-1133">Transmembrane helix</keyword>
<protein>
    <submittedName>
        <fullName evidence="3">Uncharacterized protein</fullName>
    </submittedName>
</protein>
<reference evidence="3 4" key="1">
    <citation type="submission" date="2016-09" db="EMBL/GenBank/DDBJ databases">
        <title>Complete genome sequencing of Streptomyces lydicus 103 and metabolic pathways analysis of antibiotic biosynthesis.</title>
        <authorList>
            <person name="Jia N."/>
            <person name="Ding M.-Z."/>
            <person name="Gao F."/>
            <person name="Yuan Y.-J."/>
        </authorList>
    </citation>
    <scope>NUCLEOTIDE SEQUENCE [LARGE SCALE GENOMIC DNA]</scope>
    <source>
        <strain evidence="3 4">103</strain>
    </source>
</reference>
<evidence type="ECO:0000313" key="3">
    <source>
        <dbReference type="EMBL" id="AOP46803.1"/>
    </source>
</evidence>
<feature type="compositionally biased region" description="Gly residues" evidence="1">
    <location>
        <begin position="212"/>
        <end position="226"/>
    </location>
</feature>
<dbReference type="KEGG" id="slc:SL103_11585"/>
<keyword evidence="2" id="KW-0812">Transmembrane</keyword>
<feature type="region of interest" description="Disordered" evidence="1">
    <location>
        <begin position="136"/>
        <end position="229"/>
    </location>
</feature>
<dbReference type="EMBL" id="CP017157">
    <property type="protein sequence ID" value="AOP46803.1"/>
    <property type="molecule type" value="Genomic_DNA"/>
</dbReference>
<feature type="compositionally biased region" description="Gly residues" evidence="1">
    <location>
        <begin position="138"/>
        <end position="148"/>
    </location>
</feature>
<dbReference type="AlphaFoldDB" id="A0A1D7VJ68"/>
<name>A0A1D7VJ68_9ACTN</name>
<proteinExistence type="predicted"/>
<sequence>MHIRHLPLFAVAAGALVVSVLLFGDGDGADAATDAVTGTVRDTVTGAAPAAGRAHEVAVEPATVAPGTAFSVDAGAHCAGRPAEARFGGAAIPALRLSSLSDRTSGSAVVPQGTAPGTYTVTVTCGAAGGRTDRAGYDGSGGGSAGHGGPDRGRQTFTGTMVVSGGTDGSVPLGGMDEGSSPGGADEALAQPGADESVPQGGYEESAPRGGADTGLGGAAGSGGPGATALGAALLLGATGWGAFAHRRRARGPRR</sequence>
<evidence type="ECO:0000256" key="1">
    <source>
        <dbReference type="SAM" id="MobiDB-lite"/>
    </source>
</evidence>
<keyword evidence="4" id="KW-1185">Reference proteome</keyword>
<feature type="transmembrane region" description="Helical" evidence="2">
    <location>
        <begin position="226"/>
        <end position="245"/>
    </location>
</feature>
<keyword evidence="2" id="KW-0472">Membrane</keyword>
<organism evidence="3 4">
    <name type="scientific">Streptomyces lydicus</name>
    <dbReference type="NCBI Taxonomy" id="47763"/>
    <lineage>
        <taxon>Bacteria</taxon>
        <taxon>Bacillati</taxon>
        <taxon>Actinomycetota</taxon>
        <taxon>Actinomycetes</taxon>
        <taxon>Kitasatosporales</taxon>
        <taxon>Streptomycetaceae</taxon>
        <taxon>Streptomyces</taxon>
    </lineage>
</organism>
<gene>
    <name evidence="3" type="ORF">SL103_11585</name>
</gene>